<sequence length="613" mass="64669">MTYPVALPPATLHARVVVDELIRNGMREAVLCPGSRSTPLAFALADAESAGRIALHVRVDERSAAFLALGLSAASDAPVAVVCTSGSAVANFHPAAVEARFNHRRVVFLTANRPPEMEGVGAQQTIVQRSIFAHDVVSELVMTPAGPEINSEEDSLGWNAHWRSALCRIMTQSAISAGPIHIDVPFREPLVPPTESPAVSPAVLPLLPAPWQGRRDGQPWTQYVPNYTLDLSRRTVVIAGQGSWEIPALAGVPTFCEPGGRTLGTIFNPLTPPALMSNSFTAPEQVVVVGKPTLHRSVTRLLADPSLTQIVVTAATSPTEWADVSGNATIAATSLTRTGECPQQWLAACAEVDGAARSHVLEVVAELRAEETASSAAPTTSSVSSVSAECAPVELPCGVDVAYAVGEVVAADPRMLLFVGSSNPVRDISLTHPELGPRCWVNRGASGIDGNISTASGLALHHSGPVIAFLGDLAAVHDSGGLLIPTLETAPRNLTIVVANDDGGGIFATLEQGAPAYATQFERLFGVPHGVNFASLAAGWGVEYRQCTVAELPTAIGEYAQHDSTYSQCEGTCPHDNLRPGVRFIEVRTQRQHRHELAATLSGWLGRPDQSGR</sequence>
<comment type="pathway">
    <text evidence="6">Quinol/quinone metabolism; menaquinone biosynthesis.</text>
</comment>
<reference evidence="8 9" key="1">
    <citation type="submission" date="2017-08" db="EMBL/GenBank/DDBJ databases">
        <title>Infants hospitalized years apart are colonized by the same room-sourced microbial strains.</title>
        <authorList>
            <person name="Brooks B."/>
            <person name="Olm M.R."/>
            <person name="Firek B.A."/>
            <person name="Baker R."/>
            <person name="Thomas B.C."/>
            <person name="Morowitz M.J."/>
            <person name="Banfield J.F."/>
        </authorList>
    </citation>
    <scope>NUCLEOTIDE SEQUENCE [LARGE SCALE GENOMIC DNA]</scope>
    <source>
        <strain evidence="8">S2_006_000_R1_57</strain>
    </source>
</reference>
<comment type="subunit">
    <text evidence="6">Homodimer.</text>
</comment>
<dbReference type="SUPFAM" id="SSF52518">
    <property type="entry name" value="Thiamin diphosphate-binding fold (THDP-binding)"/>
    <property type="match status" value="2"/>
</dbReference>
<comment type="similarity">
    <text evidence="6">Belongs to the TPP enzyme family. MenD subfamily.</text>
</comment>
<comment type="function">
    <text evidence="6">Catalyzes the thiamine diphosphate-dependent decarboxylation of 2-oxoglutarate and the subsequent addition of the resulting succinic semialdehyde-thiamine pyrophosphate anion to isochorismate to yield 2-succinyl-5-enolpyruvyl-6-hydroxy-3-cyclohexene-1-carboxylate (SEPHCHC).</text>
</comment>
<accession>A0A2W5ICX5</accession>
<keyword evidence="3 6" id="KW-0460">Magnesium</keyword>
<keyword evidence="4 6" id="KW-0786">Thiamine pyrophosphate</keyword>
<comment type="cofactor">
    <cofactor evidence="6">
        <name>thiamine diphosphate</name>
        <dbReference type="ChEBI" id="CHEBI:58937"/>
    </cofactor>
    <text evidence="6">Binds 1 thiamine pyrophosphate per subunit.</text>
</comment>
<comment type="caution">
    <text evidence="8">The sequence shown here is derived from an EMBL/GenBank/DDBJ whole genome shotgun (WGS) entry which is preliminary data.</text>
</comment>
<proteinExistence type="inferred from homology"/>
<evidence type="ECO:0000256" key="5">
    <source>
        <dbReference type="ARBA" id="ARBA00023211"/>
    </source>
</evidence>
<dbReference type="GO" id="GO:0000287">
    <property type="term" value="F:magnesium ion binding"/>
    <property type="evidence" value="ECO:0007669"/>
    <property type="project" value="UniProtKB-UniRule"/>
</dbReference>
<dbReference type="EC" id="2.2.1.9" evidence="6"/>
<dbReference type="HAMAP" id="MF_01659">
    <property type="entry name" value="MenD"/>
    <property type="match status" value="1"/>
</dbReference>
<dbReference type="UniPathway" id="UPA01057">
    <property type="reaction ID" value="UER00164"/>
</dbReference>
<dbReference type="PIRSF" id="PIRSF004983">
    <property type="entry name" value="MenD"/>
    <property type="match status" value="1"/>
</dbReference>
<comment type="cofactor">
    <cofactor evidence="6">
        <name>Mg(2+)</name>
        <dbReference type="ChEBI" id="CHEBI:18420"/>
    </cofactor>
    <cofactor evidence="6">
        <name>Mn(2+)</name>
        <dbReference type="ChEBI" id="CHEBI:29035"/>
    </cofactor>
</comment>
<organism evidence="8 9">
    <name type="scientific">Lawsonella clevelandensis</name>
    <dbReference type="NCBI Taxonomy" id="1528099"/>
    <lineage>
        <taxon>Bacteria</taxon>
        <taxon>Bacillati</taxon>
        <taxon>Actinomycetota</taxon>
        <taxon>Actinomycetes</taxon>
        <taxon>Mycobacteriales</taxon>
        <taxon>Lawsonellaceae</taxon>
        <taxon>Lawsonella</taxon>
    </lineage>
</organism>
<dbReference type="InterPro" id="IPR012001">
    <property type="entry name" value="Thiamin_PyroP_enz_TPP-bd_dom"/>
</dbReference>
<evidence type="ECO:0000313" key="8">
    <source>
        <dbReference type="EMBL" id="PZP89158.1"/>
    </source>
</evidence>
<feature type="domain" description="Thiamine pyrophosphate enzyme N-terminal TPP-binding" evidence="7">
    <location>
        <begin position="14"/>
        <end position="127"/>
    </location>
</feature>
<dbReference type="InterPro" id="IPR004433">
    <property type="entry name" value="MenaQ_synth_MenD"/>
</dbReference>
<evidence type="ECO:0000256" key="2">
    <source>
        <dbReference type="ARBA" id="ARBA00022723"/>
    </source>
</evidence>
<dbReference type="Proteomes" id="UP000248606">
    <property type="component" value="Unassembled WGS sequence"/>
</dbReference>
<dbReference type="Gene3D" id="3.40.50.1220">
    <property type="entry name" value="TPP-binding domain"/>
    <property type="match status" value="1"/>
</dbReference>
<dbReference type="GO" id="GO:0030976">
    <property type="term" value="F:thiamine pyrophosphate binding"/>
    <property type="evidence" value="ECO:0007669"/>
    <property type="project" value="UniProtKB-UniRule"/>
</dbReference>
<comment type="pathway">
    <text evidence="6">Quinol/quinone metabolism; 1,4-dihydroxy-2-naphthoate biosynthesis; 1,4-dihydroxy-2-naphthoate from chorismate: step 2/7.</text>
</comment>
<keyword evidence="1 6" id="KW-0808">Transferase</keyword>
<dbReference type="Gene3D" id="3.40.50.970">
    <property type="match status" value="2"/>
</dbReference>
<protein>
    <recommendedName>
        <fullName evidence="6">2-succinyl-5-enolpyruvyl-6-hydroxy-3-cyclohexene-1-carboxylate synthase</fullName>
        <shortName evidence="6">SEPHCHC synthase</shortName>
        <ecNumber evidence="6">2.2.1.9</ecNumber>
    </recommendedName>
    <alternativeName>
        <fullName evidence="6">Menaquinone biosynthesis protein MenD</fullName>
    </alternativeName>
</protein>
<dbReference type="CDD" id="cd02009">
    <property type="entry name" value="TPP_SHCHC_synthase"/>
    <property type="match status" value="1"/>
</dbReference>
<evidence type="ECO:0000256" key="4">
    <source>
        <dbReference type="ARBA" id="ARBA00023052"/>
    </source>
</evidence>
<evidence type="ECO:0000256" key="3">
    <source>
        <dbReference type="ARBA" id="ARBA00022842"/>
    </source>
</evidence>
<keyword evidence="2 6" id="KW-0479">Metal-binding</keyword>
<comment type="catalytic activity">
    <reaction evidence="6">
        <text>isochorismate + 2-oxoglutarate + H(+) = 5-enolpyruvoyl-6-hydroxy-2-succinyl-cyclohex-3-ene-1-carboxylate + CO2</text>
        <dbReference type="Rhea" id="RHEA:25593"/>
        <dbReference type="ChEBI" id="CHEBI:15378"/>
        <dbReference type="ChEBI" id="CHEBI:16526"/>
        <dbReference type="ChEBI" id="CHEBI:16810"/>
        <dbReference type="ChEBI" id="CHEBI:29780"/>
        <dbReference type="ChEBI" id="CHEBI:58818"/>
        <dbReference type="EC" id="2.2.1.9"/>
    </reaction>
</comment>
<dbReference type="Pfam" id="PF02776">
    <property type="entry name" value="TPP_enzyme_N"/>
    <property type="match status" value="1"/>
</dbReference>
<evidence type="ECO:0000259" key="7">
    <source>
        <dbReference type="Pfam" id="PF02776"/>
    </source>
</evidence>
<keyword evidence="5 6" id="KW-0464">Manganese</keyword>
<evidence type="ECO:0000313" key="9">
    <source>
        <dbReference type="Proteomes" id="UP000248606"/>
    </source>
</evidence>
<keyword evidence="6" id="KW-0474">Menaquinone biosynthesis</keyword>
<dbReference type="GO" id="GO:0009234">
    <property type="term" value="P:menaquinone biosynthetic process"/>
    <property type="evidence" value="ECO:0007669"/>
    <property type="project" value="UniProtKB-UniRule"/>
</dbReference>
<dbReference type="PANTHER" id="PTHR42916:SF1">
    <property type="entry name" value="PROTEIN PHYLLO, CHLOROPLASTIC"/>
    <property type="match status" value="1"/>
</dbReference>
<dbReference type="UniPathway" id="UPA00079"/>
<dbReference type="GO" id="GO:0070204">
    <property type="term" value="F:2-succinyl-5-enolpyruvyl-6-hydroxy-3-cyclohexene-1-carboxylic-acid synthase activity"/>
    <property type="evidence" value="ECO:0007669"/>
    <property type="project" value="UniProtKB-UniRule"/>
</dbReference>
<dbReference type="PANTHER" id="PTHR42916">
    <property type="entry name" value="2-SUCCINYL-5-ENOLPYRUVYL-6-HYDROXY-3-CYCLOHEXENE-1-CARBOXYLATE SYNTHASE"/>
    <property type="match status" value="1"/>
</dbReference>
<dbReference type="InterPro" id="IPR029061">
    <property type="entry name" value="THDP-binding"/>
</dbReference>
<dbReference type="RefSeq" id="WP_394268164.1">
    <property type="nucleotide sequence ID" value="NZ_JBHWSZ010000019.1"/>
</dbReference>
<dbReference type="GO" id="GO:0030145">
    <property type="term" value="F:manganese ion binding"/>
    <property type="evidence" value="ECO:0007669"/>
    <property type="project" value="UniProtKB-UniRule"/>
</dbReference>
<name>A0A2W5ICX5_9ACTN</name>
<gene>
    <name evidence="6 8" type="primary">menD</name>
    <name evidence="8" type="ORF">DI579_04520</name>
</gene>
<dbReference type="NCBIfam" id="TIGR00173">
    <property type="entry name" value="menD"/>
    <property type="match status" value="1"/>
</dbReference>
<dbReference type="EMBL" id="QFOZ01000004">
    <property type="protein sequence ID" value="PZP89158.1"/>
    <property type="molecule type" value="Genomic_DNA"/>
</dbReference>
<dbReference type="AlphaFoldDB" id="A0A2W5ICX5"/>
<evidence type="ECO:0000256" key="1">
    <source>
        <dbReference type="ARBA" id="ARBA00022679"/>
    </source>
</evidence>
<dbReference type="CDD" id="cd07037">
    <property type="entry name" value="TPP_PYR_MenD"/>
    <property type="match status" value="1"/>
</dbReference>
<evidence type="ECO:0000256" key="6">
    <source>
        <dbReference type="HAMAP-Rule" id="MF_01659"/>
    </source>
</evidence>